<comment type="subcellular location">
    <subcellularLocation>
        <location evidence="1">Membrane</location>
        <topology evidence="1">Multi-pass membrane protein</topology>
    </subcellularLocation>
</comment>
<keyword evidence="8" id="KW-0732">Signal</keyword>
<evidence type="ECO:0000256" key="2">
    <source>
        <dbReference type="ARBA" id="ARBA00007802"/>
    </source>
</evidence>
<keyword evidence="3 7" id="KW-0812">Transmembrane</keyword>
<feature type="chain" id="PRO_5012950492" evidence="8">
    <location>
        <begin position="27"/>
        <end position="393"/>
    </location>
</feature>
<sequence length="393" mass="39594">MVKAIVARSFLIAGPLCIAFALPALAQEGQVLTELENQVSTAAKGWETTIIDAAKSLFWILAAIEIGIAAVWLAIQAASLDSWFAELVRRIMFVGFFAFVLDQGPTFSRAVVDSLFQIGAGGGSASPAEVFDAGIRVAAQISQQAQFGVFEDNALAIAAVLAMGVVVICFSLVAAIFVSVMVEMYVGLLAGMIMLGLGGSSFTKDFAVRYLVYAFGVGMKLMALVMIAKIGSNVLLGLAQAPTASSDQFVTTLAIAGISVVVFIIAMYVPSIIQGVVQGASVSGGMEAIRHGGQAASFAAGAGFLAAGAAGAGFAAAQAARAAGSSVAGAALRGIGAGVGSGAQATGSAAKDKAIGSPGAYAGSILGLANAKLDEQRSGHSGPKPPPERNDKP</sequence>
<feature type="signal peptide" evidence="8">
    <location>
        <begin position="1"/>
        <end position="26"/>
    </location>
</feature>
<evidence type="ECO:0000256" key="6">
    <source>
        <dbReference type="SAM" id="MobiDB-lite"/>
    </source>
</evidence>
<feature type="transmembrane region" description="Helical" evidence="7">
    <location>
        <begin position="249"/>
        <end position="269"/>
    </location>
</feature>
<accession>A0A1L5PAT2</accession>
<evidence type="ECO:0000256" key="7">
    <source>
        <dbReference type="SAM" id="Phobius"/>
    </source>
</evidence>
<dbReference type="NCBIfam" id="NF010415">
    <property type="entry name" value="PRK13841.1"/>
    <property type="match status" value="1"/>
</dbReference>
<feature type="transmembrane region" description="Helical" evidence="7">
    <location>
        <begin position="154"/>
        <end position="178"/>
    </location>
</feature>
<dbReference type="InterPro" id="IPR014150">
    <property type="entry name" value="Conjugal_tfr_TrbL"/>
</dbReference>
<keyword evidence="9" id="KW-0614">Plasmid</keyword>
<evidence type="ECO:0000256" key="8">
    <source>
        <dbReference type="SAM" id="SignalP"/>
    </source>
</evidence>
<keyword evidence="4 7" id="KW-1133">Transmembrane helix</keyword>
<protein>
    <submittedName>
        <fullName evidence="9">Conjugal transfer protein TrbL</fullName>
    </submittedName>
</protein>
<evidence type="ECO:0000313" key="10">
    <source>
        <dbReference type="Proteomes" id="UP000185109"/>
    </source>
</evidence>
<name>A0A1L5PAT2_RHIET</name>
<feature type="transmembrane region" description="Helical" evidence="7">
    <location>
        <begin position="185"/>
        <end position="202"/>
    </location>
</feature>
<dbReference type="GO" id="GO:0030255">
    <property type="term" value="P:protein secretion by the type IV secretion system"/>
    <property type="evidence" value="ECO:0007669"/>
    <property type="project" value="InterPro"/>
</dbReference>
<dbReference type="Pfam" id="PF04610">
    <property type="entry name" value="TrbL"/>
    <property type="match status" value="1"/>
</dbReference>
<dbReference type="InterPro" id="IPR007688">
    <property type="entry name" value="Conjugal_tfr_TrbL/VirB6"/>
</dbReference>
<geneLocation type="plasmid" evidence="10">
    <name>prsp8c3a</name>
</geneLocation>
<reference evidence="9 10" key="1">
    <citation type="submission" date="2016-09" db="EMBL/GenBank/DDBJ databases">
        <title>The complete genome sequences of Rhizobium gallicum, symbiovars gallicum and phaseoli, symbionts associated to common bean (Phaseolus vulgaris).</title>
        <authorList>
            <person name="Bustos P."/>
            <person name="Santamaria R.I."/>
            <person name="Perez-Carrascal O.M."/>
            <person name="Juarez S."/>
            <person name="Lozano L."/>
            <person name="Martinez-Flores I."/>
            <person name="Martinez-Romero E."/>
            <person name="Cevallos M."/>
            <person name="Romero D."/>
            <person name="Davila G."/>
            <person name="Gonzalez V."/>
        </authorList>
    </citation>
    <scope>NUCLEOTIDE SEQUENCE [LARGE SCALE GENOMIC DNA]</scope>
    <source>
        <strain evidence="9 10">8C-3</strain>
        <plasmid evidence="10">Plasmid prsp8c3a</plasmid>
    </source>
</reference>
<evidence type="ECO:0000256" key="4">
    <source>
        <dbReference type="ARBA" id="ARBA00022989"/>
    </source>
</evidence>
<organism evidence="9 10">
    <name type="scientific">Rhizobium etli 8C-3</name>
    <dbReference type="NCBI Taxonomy" id="538025"/>
    <lineage>
        <taxon>Bacteria</taxon>
        <taxon>Pseudomonadati</taxon>
        <taxon>Pseudomonadota</taxon>
        <taxon>Alphaproteobacteria</taxon>
        <taxon>Hyphomicrobiales</taxon>
        <taxon>Rhizobiaceae</taxon>
        <taxon>Rhizobium/Agrobacterium group</taxon>
        <taxon>Rhizobium</taxon>
    </lineage>
</organism>
<gene>
    <name evidence="9" type="primary">trbL</name>
    <name evidence="9" type="ORF">AM571_PA00410</name>
</gene>
<dbReference type="Proteomes" id="UP000185109">
    <property type="component" value="Plasmid pRsp8C3a"/>
</dbReference>
<feature type="region of interest" description="Disordered" evidence="6">
    <location>
        <begin position="372"/>
        <end position="393"/>
    </location>
</feature>
<dbReference type="NCBIfam" id="TIGR02783">
    <property type="entry name" value="TrbL_P"/>
    <property type="match status" value="1"/>
</dbReference>
<proteinExistence type="inferred from homology"/>
<feature type="transmembrane region" description="Helical" evidence="7">
    <location>
        <begin position="56"/>
        <end position="75"/>
    </location>
</feature>
<evidence type="ECO:0000256" key="5">
    <source>
        <dbReference type="ARBA" id="ARBA00023136"/>
    </source>
</evidence>
<dbReference type="GO" id="GO:0016020">
    <property type="term" value="C:membrane"/>
    <property type="evidence" value="ECO:0007669"/>
    <property type="project" value="UniProtKB-SubCell"/>
</dbReference>
<dbReference type="AlphaFoldDB" id="A0A1L5PAT2"/>
<keyword evidence="5 7" id="KW-0472">Membrane</keyword>
<evidence type="ECO:0000256" key="3">
    <source>
        <dbReference type="ARBA" id="ARBA00022692"/>
    </source>
</evidence>
<comment type="similarity">
    <text evidence="2">Belongs to the TrbL/VirB6 family.</text>
</comment>
<feature type="transmembrane region" description="Helical" evidence="7">
    <location>
        <begin position="208"/>
        <end position="228"/>
    </location>
</feature>
<evidence type="ECO:0000313" key="9">
    <source>
        <dbReference type="EMBL" id="APO77288.1"/>
    </source>
</evidence>
<dbReference type="EMBL" id="CP017242">
    <property type="protein sequence ID" value="APO77288.1"/>
    <property type="molecule type" value="Genomic_DNA"/>
</dbReference>
<dbReference type="RefSeq" id="WP_074063664.1">
    <property type="nucleotide sequence ID" value="NZ_CP017242.1"/>
</dbReference>
<evidence type="ECO:0000256" key="1">
    <source>
        <dbReference type="ARBA" id="ARBA00004141"/>
    </source>
</evidence>